<gene>
    <name evidence="1" type="ORF">S03H2_52298</name>
</gene>
<dbReference type="AlphaFoldDB" id="X1H681"/>
<evidence type="ECO:0000313" key="1">
    <source>
        <dbReference type="EMBL" id="GAH64897.1"/>
    </source>
</evidence>
<comment type="caution">
    <text evidence="1">The sequence shown here is derived from an EMBL/GenBank/DDBJ whole genome shotgun (WGS) entry which is preliminary data.</text>
</comment>
<reference evidence="1" key="1">
    <citation type="journal article" date="2014" name="Front. Microbiol.">
        <title>High frequency of phylogenetically diverse reductive dehalogenase-homologous genes in deep subseafloor sedimentary metagenomes.</title>
        <authorList>
            <person name="Kawai M."/>
            <person name="Futagami T."/>
            <person name="Toyoda A."/>
            <person name="Takaki Y."/>
            <person name="Nishi S."/>
            <person name="Hori S."/>
            <person name="Arai W."/>
            <person name="Tsubouchi T."/>
            <person name="Morono Y."/>
            <person name="Uchiyama I."/>
            <person name="Ito T."/>
            <person name="Fujiyama A."/>
            <person name="Inagaki F."/>
            <person name="Takami H."/>
        </authorList>
    </citation>
    <scope>NUCLEOTIDE SEQUENCE</scope>
    <source>
        <strain evidence="1">Expedition CK06-06</strain>
    </source>
</reference>
<protein>
    <submittedName>
        <fullName evidence="1">Uncharacterized protein</fullName>
    </submittedName>
</protein>
<dbReference type="EMBL" id="BARU01033220">
    <property type="protein sequence ID" value="GAH64897.1"/>
    <property type="molecule type" value="Genomic_DNA"/>
</dbReference>
<accession>X1H681</accession>
<name>X1H681_9ZZZZ</name>
<organism evidence="1">
    <name type="scientific">marine sediment metagenome</name>
    <dbReference type="NCBI Taxonomy" id="412755"/>
    <lineage>
        <taxon>unclassified sequences</taxon>
        <taxon>metagenomes</taxon>
        <taxon>ecological metagenomes</taxon>
    </lineage>
</organism>
<proteinExistence type="predicted"/>
<sequence length="164" mass="18934">MTTQLALFEEAGTVGQVDELTQVRVGSRVAQINLSKRRREALERLGEVLDQLEGKDIYISTCGGASSHFWLNHLKLGRLRLEYSSYKYPTAPWKGDYTPGVIVLWGNRDGSVRIFTDQLVDVREQEYQGYTMWLLDFWNGFSEYPINPYRPIGYACLDIVRFKD</sequence>